<evidence type="ECO:0000313" key="4">
    <source>
        <dbReference type="Proteomes" id="UP000284416"/>
    </source>
</evidence>
<feature type="domain" description="UspA" evidence="2">
    <location>
        <begin position="5"/>
        <end position="169"/>
    </location>
</feature>
<dbReference type="PANTHER" id="PTHR46268">
    <property type="entry name" value="STRESS RESPONSE PROTEIN NHAX"/>
    <property type="match status" value="1"/>
</dbReference>
<dbReference type="PANTHER" id="PTHR46268:SF6">
    <property type="entry name" value="UNIVERSAL STRESS PROTEIN UP12"/>
    <property type="match status" value="1"/>
</dbReference>
<dbReference type="Pfam" id="PF00582">
    <property type="entry name" value="Usp"/>
    <property type="match status" value="1"/>
</dbReference>
<accession>A0A417YLL9</accession>
<name>A0A417YLL9_9BACI</name>
<protein>
    <submittedName>
        <fullName evidence="3">Universal stress protein</fullName>
    </submittedName>
</protein>
<sequence>MSKQFRKIILAYDGSEGSDKALQLAASLAKDQQQTQLTVVNVYDEKIETRRVDLAGETPLSLQGYMIEGMPTPPAALGFNQTEPSTQALITNSVDQIFFEAQRQLGSVNTSFQVLEGDPADSICAYADEVNANLIIVGSSGKGGIKGFLLGNNTEKVARLAPCHVLIAK</sequence>
<gene>
    <name evidence="3" type="ORF">D1B31_19975</name>
</gene>
<reference evidence="3 4" key="1">
    <citation type="journal article" date="2017" name="Int. J. Syst. Evol. Microbiol.">
        <title>Bacillus notoginsengisoli sp. nov., a novel bacterium isolated from the rhizosphere of Panax notoginseng.</title>
        <authorList>
            <person name="Zhang M.Y."/>
            <person name="Cheng J."/>
            <person name="Cai Y."/>
            <person name="Zhang T.Y."/>
            <person name="Wu Y.Y."/>
            <person name="Manikprabhu D."/>
            <person name="Li W.J."/>
            <person name="Zhang Y.X."/>
        </authorList>
    </citation>
    <scope>NUCLEOTIDE SEQUENCE [LARGE SCALE GENOMIC DNA]</scope>
    <source>
        <strain evidence="3 4">JCM 30743</strain>
    </source>
</reference>
<dbReference type="Proteomes" id="UP000284416">
    <property type="component" value="Unassembled WGS sequence"/>
</dbReference>
<dbReference type="SUPFAM" id="SSF52402">
    <property type="entry name" value="Adenine nucleotide alpha hydrolases-like"/>
    <property type="match status" value="1"/>
</dbReference>
<dbReference type="EMBL" id="QWEG01000015">
    <property type="protein sequence ID" value="RHW34178.1"/>
    <property type="molecule type" value="Genomic_DNA"/>
</dbReference>
<dbReference type="Gene3D" id="3.40.50.620">
    <property type="entry name" value="HUPs"/>
    <property type="match status" value="1"/>
</dbReference>
<comment type="caution">
    <text evidence="3">The sequence shown here is derived from an EMBL/GenBank/DDBJ whole genome shotgun (WGS) entry which is preliminary data.</text>
</comment>
<evidence type="ECO:0000313" key="3">
    <source>
        <dbReference type="EMBL" id="RHW34178.1"/>
    </source>
</evidence>
<evidence type="ECO:0000259" key="2">
    <source>
        <dbReference type="Pfam" id="PF00582"/>
    </source>
</evidence>
<dbReference type="InterPro" id="IPR006016">
    <property type="entry name" value="UspA"/>
</dbReference>
<dbReference type="CDD" id="cd00293">
    <property type="entry name" value="USP-like"/>
    <property type="match status" value="1"/>
</dbReference>
<dbReference type="InterPro" id="IPR006015">
    <property type="entry name" value="Universal_stress_UspA"/>
</dbReference>
<dbReference type="OrthoDB" id="2426295at2"/>
<dbReference type="PRINTS" id="PR01438">
    <property type="entry name" value="UNVRSLSTRESS"/>
</dbReference>
<dbReference type="RefSeq" id="WP_118923738.1">
    <property type="nucleotide sequence ID" value="NZ_QWEG01000015.1"/>
</dbReference>
<comment type="similarity">
    <text evidence="1">Belongs to the universal stress protein A family.</text>
</comment>
<dbReference type="AlphaFoldDB" id="A0A417YLL9"/>
<keyword evidence="4" id="KW-1185">Reference proteome</keyword>
<organism evidence="3 4">
    <name type="scientific">Neobacillus notoginsengisoli</name>
    <dbReference type="NCBI Taxonomy" id="1578198"/>
    <lineage>
        <taxon>Bacteria</taxon>
        <taxon>Bacillati</taxon>
        <taxon>Bacillota</taxon>
        <taxon>Bacilli</taxon>
        <taxon>Bacillales</taxon>
        <taxon>Bacillaceae</taxon>
        <taxon>Neobacillus</taxon>
    </lineage>
</organism>
<proteinExistence type="inferred from homology"/>
<dbReference type="InterPro" id="IPR014729">
    <property type="entry name" value="Rossmann-like_a/b/a_fold"/>
</dbReference>
<evidence type="ECO:0000256" key="1">
    <source>
        <dbReference type="ARBA" id="ARBA00008791"/>
    </source>
</evidence>